<dbReference type="Gene3D" id="3.40.525.10">
    <property type="entry name" value="CRAL-TRIO lipid binding domain"/>
    <property type="match status" value="1"/>
</dbReference>
<dbReference type="PROSITE" id="PS50191">
    <property type="entry name" value="CRAL_TRIO"/>
    <property type="match status" value="1"/>
</dbReference>
<proteinExistence type="predicted"/>
<dbReference type="Pfam" id="PF00650">
    <property type="entry name" value="CRAL_TRIO"/>
    <property type="match status" value="1"/>
</dbReference>
<organism evidence="3">
    <name type="scientific">Spirodela intermedia</name>
    <name type="common">Intermediate duckweed</name>
    <dbReference type="NCBI Taxonomy" id="51605"/>
    <lineage>
        <taxon>Eukaryota</taxon>
        <taxon>Viridiplantae</taxon>
        <taxon>Streptophyta</taxon>
        <taxon>Embryophyta</taxon>
        <taxon>Tracheophyta</taxon>
        <taxon>Spermatophyta</taxon>
        <taxon>Magnoliopsida</taxon>
        <taxon>Liliopsida</taxon>
        <taxon>Araceae</taxon>
        <taxon>Lemnoideae</taxon>
        <taxon>Spirodela</taxon>
    </lineage>
</organism>
<dbReference type="InterPro" id="IPR001251">
    <property type="entry name" value="CRAL-TRIO_dom"/>
</dbReference>
<feature type="region of interest" description="Disordered" evidence="1">
    <location>
        <begin position="346"/>
        <end position="385"/>
    </location>
</feature>
<sequence length="385" mass="42358">MGMGKEDKNRERIEAVLQILRKQMSLRSSRYKGDNAKKAAKHLRACLCWRDAIGIEHLMADEFSEELAEGAAYVAGHDDDARPVILFRIKQDYVLVSRSRTQFCRYMRLLVFTLEVAISSISRFVEQFVLLFDASFFRSASAFLNLFMGTLKIISEYYPGRLHKAFVIDPPSLFPYLWKGSRPFVDLWTSTAVVWSLDFEDSLEEHRPFAAADHHRPGTTSLRFDPSTVSSAAASTKIGGGSTSSRFSFTVSRFDSLKPWYLTRTEPSPAAPPTPPPPPLAPPSPGSPPQRPFLLLRLPLRPIRRHPAPPPLPFDPLLRPAAPTAADPSPILPPLPAAAMKFFSLGKDPAAAAPPPPGPTEGGTPSSPSFGSTAAPMTRPSTVPR</sequence>
<dbReference type="EMBL" id="LR743594">
    <property type="protein sequence ID" value="CAA2623329.1"/>
    <property type="molecule type" value="Genomic_DNA"/>
</dbReference>
<keyword evidence="4" id="KW-1185">Reference proteome</keyword>
<dbReference type="PANTHER" id="PTHR47104">
    <property type="entry name" value="SEC14P-LIKE PHOSPHATIDYLINOSITOL TRANSFER FAMILY PROTEIN"/>
    <property type="match status" value="1"/>
</dbReference>
<reference evidence="3 4" key="1">
    <citation type="submission" date="2019-12" db="EMBL/GenBank/DDBJ databases">
        <authorList>
            <person name="Scholz U."/>
            <person name="Mascher M."/>
            <person name="Fiebig A."/>
        </authorList>
    </citation>
    <scope>NUCLEOTIDE SEQUENCE</scope>
</reference>
<feature type="compositionally biased region" description="Low complexity" evidence="1">
    <location>
        <begin position="362"/>
        <end position="376"/>
    </location>
</feature>
<dbReference type="PANTHER" id="PTHR47104:SF1">
    <property type="entry name" value="SEC14P-LIKE PHOSPHATIDYLINOSITOL TRANSFER FAMILY PROTEIN"/>
    <property type="match status" value="1"/>
</dbReference>
<name>A0A7I8J0C3_SPIIN</name>
<dbReference type="Proteomes" id="UP001189122">
    <property type="component" value="Unassembled WGS sequence"/>
</dbReference>
<dbReference type="AlphaFoldDB" id="A0A7I8J0C3"/>
<evidence type="ECO:0000259" key="2">
    <source>
        <dbReference type="PROSITE" id="PS50191"/>
    </source>
</evidence>
<protein>
    <recommendedName>
        <fullName evidence="2">CRAL-TRIO domain-containing protein</fullName>
    </recommendedName>
</protein>
<accession>A0A7I8J0C3</accession>
<evidence type="ECO:0000313" key="4">
    <source>
        <dbReference type="Proteomes" id="UP001189122"/>
    </source>
</evidence>
<gene>
    <name evidence="3" type="ORF">SI7747_07009266</name>
</gene>
<feature type="compositionally biased region" description="Pro residues" evidence="1">
    <location>
        <begin position="269"/>
        <end position="291"/>
    </location>
</feature>
<evidence type="ECO:0000313" key="3">
    <source>
        <dbReference type="EMBL" id="CAA2623329.1"/>
    </source>
</evidence>
<dbReference type="SUPFAM" id="SSF52087">
    <property type="entry name" value="CRAL/TRIO domain"/>
    <property type="match status" value="1"/>
</dbReference>
<feature type="domain" description="CRAL-TRIO" evidence="2">
    <location>
        <begin position="60"/>
        <end position="224"/>
    </location>
</feature>
<dbReference type="CDD" id="cd00170">
    <property type="entry name" value="SEC14"/>
    <property type="match status" value="1"/>
</dbReference>
<feature type="region of interest" description="Disordered" evidence="1">
    <location>
        <begin position="263"/>
        <end position="293"/>
    </location>
</feature>
<evidence type="ECO:0000256" key="1">
    <source>
        <dbReference type="SAM" id="MobiDB-lite"/>
    </source>
</evidence>
<dbReference type="EMBL" id="CACRZD030000007">
    <property type="protein sequence ID" value="CAA6662881.1"/>
    <property type="molecule type" value="Genomic_DNA"/>
</dbReference>
<dbReference type="SMART" id="SM00516">
    <property type="entry name" value="SEC14"/>
    <property type="match status" value="1"/>
</dbReference>
<dbReference type="InterPro" id="IPR036865">
    <property type="entry name" value="CRAL-TRIO_dom_sf"/>
</dbReference>